<dbReference type="Proteomes" id="UP000319658">
    <property type="component" value="Segment"/>
</dbReference>
<protein>
    <submittedName>
        <fullName evidence="1">Uncharacterized protein</fullName>
    </submittedName>
</protein>
<evidence type="ECO:0000313" key="2">
    <source>
        <dbReference type="Proteomes" id="UP000319658"/>
    </source>
</evidence>
<proteinExistence type="predicted"/>
<keyword evidence="2" id="KW-1185">Reference proteome</keyword>
<sequence>MTLAQAFAEFNQVVNPIQLSLNVRIPDLPEYVEGMNYQQILIALEGAFNTVVSAAVNNQAINPDYEMFEEEIRANTLEQLMSNVDADTVDVGLGYESQYDSLVNKLAMDITDDYDNPDVQVMYNEMYNASWMRINLYHYMDRVQELRLVVSFHYDQGPGTLNGVPEVA</sequence>
<gene>
    <name evidence="1" type="ORF">D3_0069</name>
</gene>
<dbReference type="EMBL" id="MN102098">
    <property type="protein sequence ID" value="QDJ97066.1"/>
    <property type="molecule type" value="Genomic_DNA"/>
</dbReference>
<accession>A0A514TVL4</accession>
<evidence type="ECO:0000313" key="1">
    <source>
        <dbReference type="EMBL" id="QDJ97066.1"/>
    </source>
</evidence>
<name>A0A514TVL4_9CAUD</name>
<organism evidence="1 2">
    <name type="scientific">Aeromonas phage D3</name>
    <dbReference type="NCBI Taxonomy" id="2593327"/>
    <lineage>
        <taxon>Viruses</taxon>
        <taxon>Duplodnaviria</taxon>
        <taxon>Heunggongvirae</taxon>
        <taxon>Uroviricota</taxon>
        <taxon>Caudoviricetes</taxon>
        <taxon>Chimalliviridae</taxon>
        <taxon>Ludhianavirus</taxon>
        <taxon>Ludhianavirus D3</taxon>
    </lineage>
</organism>
<reference evidence="1 2" key="1">
    <citation type="submission" date="2019-06" db="EMBL/GenBank/DDBJ databases">
        <title>Complete genome sequence of Aeromonas hydrophila bacteriophage D3.</title>
        <authorList>
            <person name="Rai S."/>
            <person name="Tyagi A."/>
            <person name="Kumar N."/>
            <person name="Singh N."/>
        </authorList>
    </citation>
    <scope>NUCLEOTIDE SEQUENCE [LARGE SCALE GENOMIC DNA]</scope>
</reference>